<dbReference type="InterPro" id="IPR034904">
    <property type="entry name" value="FSCA_dom_sf"/>
</dbReference>
<dbReference type="CDD" id="cd02037">
    <property type="entry name" value="Mrp_NBP35"/>
    <property type="match status" value="1"/>
</dbReference>
<feature type="binding site" evidence="6">
    <location>
        <begin position="117"/>
        <end position="124"/>
    </location>
    <ligand>
        <name>ATP</name>
        <dbReference type="ChEBI" id="CHEBI:30616"/>
    </ligand>
</feature>
<dbReference type="InterPro" id="IPR027417">
    <property type="entry name" value="P-loop_NTPase"/>
</dbReference>
<evidence type="ECO:0000259" key="7">
    <source>
        <dbReference type="Pfam" id="PF01883"/>
    </source>
</evidence>
<dbReference type="InterPro" id="IPR019591">
    <property type="entry name" value="Mrp/NBP35_ATP-bd"/>
</dbReference>
<dbReference type="GO" id="GO:0005524">
    <property type="term" value="F:ATP binding"/>
    <property type="evidence" value="ECO:0007669"/>
    <property type="project" value="UniProtKB-KW"/>
</dbReference>
<keyword evidence="9" id="KW-1185">Reference proteome</keyword>
<dbReference type="InterPro" id="IPR002744">
    <property type="entry name" value="MIP18-like"/>
</dbReference>
<gene>
    <name evidence="8" type="ORF">QYE77_12015</name>
</gene>
<keyword evidence="3 6" id="KW-0067">ATP-binding</keyword>
<protein>
    <recommendedName>
        <fullName evidence="6">Iron-sulfur cluster carrier protein</fullName>
    </recommendedName>
</protein>
<dbReference type="PANTHER" id="PTHR42961:SF2">
    <property type="entry name" value="IRON-SULFUR PROTEIN NUBPL"/>
    <property type="match status" value="1"/>
</dbReference>
<comment type="function">
    <text evidence="6">Binds and transfers iron-sulfur (Fe-S) clusters to target apoproteins. Can hydrolyze ATP.</text>
</comment>
<keyword evidence="5 6" id="KW-0411">Iron-sulfur</keyword>
<reference evidence="8 9" key="1">
    <citation type="submission" date="2023-07" db="EMBL/GenBank/DDBJ databases">
        <title>Novel species of Thermanaerothrix with wide hydrolytic capabilities.</title>
        <authorList>
            <person name="Zayulina K.S."/>
            <person name="Podosokorskaya O.A."/>
            <person name="Elcheninov A.G."/>
        </authorList>
    </citation>
    <scope>NUCLEOTIDE SEQUENCE [LARGE SCALE GENOMIC DNA]</scope>
    <source>
        <strain evidence="8 9">4228-RoL</strain>
    </source>
</reference>
<name>A0ABU3NRL2_9CHLR</name>
<keyword evidence="1 6" id="KW-0479">Metal-binding</keyword>
<dbReference type="SUPFAM" id="SSF52540">
    <property type="entry name" value="P-loop containing nucleoside triphosphate hydrolases"/>
    <property type="match status" value="1"/>
</dbReference>
<dbReference type="RefSeq" id="WP_315625666.1">
    <property type="nucleotide sequence ID" value="NZ_JAUHMF010000002.1"/>
</dbReference>
<dbReference type="SUPFAM" id="SSF117916">
    <property type="entry name" value="Fe-S cluster assembly (FSCA) domain-like"/>
    <property type="match status" value="1"/>
</dbReference>
<dbReference type="Gene3D" id="3.30.300.130">
    <property type="entry name" value="Fe-S cluster assembly (FSCA)"/>
    <property type="match status" value="1"/>
</dbReference>
<evidence type="ECO:0000313" key="9">
    <source>
        <dbReference type="Proteomes" id="UP001254165"/>
    </source>
</evidence>
<evidence type="ECO:0000256" key="6">
    <source>
        <dbReference type="HAMAP-Rule" id="MF_02040"/>
    </source>
</evidence>
<dbReference type="HAMAP" id="MF_02040">
    <property type="entry name" value="Mrp_NBP35"/>
    <property type="match status" value="1"/>
</dbReference>
<evidence type="ECO:0000256" key="5">
    <source>
        <dbReference type="ARBA" id="ARBA00023014"/>
    </source>
</evidence>
<comment type="similarity">
    <text evidence="6">Belongs to the Mrp/NBP35 ATP-binding proteins family.</text>
</comment>
<keyword evidence="6" id="KW-0378">Hydrolase</keyword>
<keyword evidence="4 6" id="KW-0408">Iron</keyword>
<evidence type="ECO:0000256" key="1">
    <source>
        <dbReference type="ARBA" id="ARBA00022723"/>
    </source>
</evidence>
<evidence type="ECO:0000313" key="8">
    <source>
        <dbReference type="EMBL" id="MDT8898990.1"/>
    </source>
</evidence>
<dbReference type="EMBL" id="JAUHMF010000002">
    <property type="protein sequence ID" value="MDT8898990.1"/>
    <property type="molecule type" value="Genomic_DNA"/>
</dbReference>
<dbReference type="Gene3D" id="3.40.50.300">
    <property type="entry name" value="P-loop containing nucleotide triphosphate hydrolases"/>
    <property type="match status" value="1"/>
</dbReference>
<keyword evidence="2 6" id="KW-0547">Nucleotide-binding</keyword>
<comment type="subunit">
    <text evidence="6">Homodimer.</text>
</comment>
<evidence type="ECO:0000256" key="3">
    <source>
        <dbReference type="ARBA" id="ARBA00022840"/>
    </source>
</evidence>
<evidence type="ECO:0000256" key="4">
    <source>
        <dbReference type="ARBA" id="ARBA00023004"/>
    </source>
</evidence>
<dbReference type="InterPro" id="IPR033756">
    <property type="entry name" value="YlxH/NBP35"/>
</dbReference>
<sequence>MAIDDAILREVLRQVIDPELGRNIIDLGMVRDLTFDPQEERVRFTLALTTAACPLRHRLVEEARAALLRLPGIRDVEVTLGVMSEEERRAVLGSGVSQPPKLAGLNRIRQVIAVVSGKGGVGKSSLTALLAVALRRQGQKVGVLDADITGPSIPKLFGLPAGGLRGNDLGILPAITRTGIRVVSANLMLPEEDAAVAWRGPLITGLIQQFWGQVLWGQLDTLLVDLPPGTSDPLLTVVRQMPLRGAVLVTSPQQLAALVVRKAVNLLKNLSVPVLGVVENLAYYPCPQTGEPHEIFGPSHAAEVAAAAGCEVIVRLPIRPDLTLLGDAGRIEEVDLPELAPLLAQVLAPAPQPAA</sequence>
<comment type="caution">
    <text evidence="8">The sequence shown here is derived from an EMBL/GenBank/DDBJ whole genome shotgun (WGS) entry which is preliminary data.</text>
</comment>
<dbReference type="Pfam" id="PF10609">
    <property type="entry name" value="ParA"/>
    <property type="match status" value="1"/>
</dbReference>
<dbReference type="Pfam" id="PF01883">
    <property type="entry name" value="FeS_assembly_P"/>
    <property type="match status" value="1"/>
</dbReference>
<feature type="domain" description="MIP18 family-like" evidence="7">
    <location>
        <begin position="9"/>
        <end position="79"/>
    </location>
</feature>
<dbReference type="Proteomes" id="UP001254165">
    <property type="component" value="Unassembled WGS sequence"/>
</dbReference>
<accession>A0ABU3NRL2</accession>
<organism evidence="8 9">
    <name type="scientific">Thermanaerothrix solaris</name>
    <dbReference type="NCBI Taxonomy" id="3058434"/>
    <lineage>
        <taxon>Bacteria</taxon>
        <taxon>Bacillati</taxon>
        <taxon>Chloroflexota</taxon>
        <taxon>Anaerolineae</taxon>
        <taxon>Anaerolineales</taxon>
        <taxon>Anaerolineaceae</taxon>
        <taxon>Thermanaerothrix</taxon>
    </lineage>
</organism>
<proteinExistence type="inferred from homology"/>
<dbReference type="PANTHER" id="PTHR42961">
    <property type="entry name" value="IRON-SULFUR PROTEIN NUBPL"/>
    <property type="match status" value="1"/>
</dbReference>
<dbReference type="InterPro" id="IPR044304">
    <property type="entry name" value="NUBPL-like"/>
</dbReference>
<evidence type="ECO:0000256" key="2">
    <source>
        <dbReference type="ARBA" id="ARBA00022741"/>
    </source>
</evidence>